<dbReference type="EMBL" id="JACIJK010000005">
    <property type="protein sequence ID" value="MBB5715049.1"/>
    <property type="molecule type" value="Genomic_DNA"/>
</dbReference>
<dbReference type="InterPro" id="IPR001173">
    <property type="entry name" value="Glyco_trans_2-like"/>
</dbReference>
<dbReference type="RefSeq" id="WP_184056993.1">
    <property type="nucleotide sequence ID" value="NZ_JACIJK010000005.1"/>
</dbReference>
<keyword evidence="3" id="KW-1185">Reference proteome</keyword>
<feature type="domain" description="Glycosyltransferase 2-like" evidence="1">
    <location>
        <begin position="7"/>
        <end position="130"/>
    </location>
</feature>
<evidence type="ECO:0000259" key="1">
    <source>
        <dbReference type="Pfam" id="PF00535"/>
    </source>
</evidence>
<sequence>MTAPLISVVMPTWNGAALIGETLNSVMVQTLSDFEVLVVDDCSTDGTRDLVSAWPDRRVRLMVMEQNGGPVLARNRAVAEARGRYIVGLDHDDLCSPHRFARQVAFLEKHSDVVLVGTQADYFCEGVVSPSSYPAVTTPALIEWLTAIENPLVWSSTMIRGDAARALTPFTRPEMVYAEDFDFYHRLLSLGRLARLDEPLVTYRQHPGGVSRRFTTIMRSNAARVLAAAHASVLGDEAGPVSEFISTHVMGGEPVPDRATLIRLGSAIGALQRHFVGSHSLNADDLRLIRWETAARWARIGRAGLRAGTLTVPDVLAARPDHLGLGYAGLDALLWSGAIGGVRRAMAVGGR</sequence>
<gene>
    <name evidence="2" type="ORF">FHS94_001890</name>
</gene>
<accession>A0A7W9BDP0</accession>
<dbReference type="GO" id="GO:0016758">
    <property type="term" value="F:hexosyltransferase activity"/>
    <property type="evidence" value="ECO:0007669"/>
    <property type="project" value="UniProtKB-ARBA"/>
</dbReference>
<protein>
    <submittedName>
        <fullName evidence="2">GT2 family glycosyltransferase</fullName>
    </submittedName>
</protein>
<keyword evidence="2" id="KW-0808">Transferase</keyword>
<organism evidence="2 3">
    <name type="scientific">Sphingomonas aerophila</name>
    <dbReference type="NCBI Taxonomy" id="1344948"/>
    <lineage>
        <taxon>Bacteria</taxon>
        <taxon>Pseudomonadati</taxon>
        <taxon>Pseudomonadota</taxon>
        <taxon>Alphaproteobacteria</taxon>
        <taxon>Sphingomonadales</taxon>
        <taxon>Sphingomonadaceae</taxon>
        <taxon>Sphingomonas</taxon>
    </lineage>
</organism>
<dbReference type="PANTHER" id="PTHR22916">
    <property type="entry name" value="GLYCOSYLTRANSFERASE"/>
    <property type="match status" value="1"/>
</dbReference>
<evidence type="ECO:0000313" key="2">
    <source>
        <dbReference type="EMBL" id="MBB5715049.1"/>
    </source>
</evidence>
<dbReference type="Proteomes" id="UP000546200">
    <property type="component" value="Unassembled WGS sequence"/>
</dbReference>
<reference evidence="2 3" key="1">
    <citation type="submission" date="2020-08" db="EMBL/GenBank/DDBJ databases">
        <title>Genomic Encyclopedia of Type Strains, Phase IV (KMG-IV): sequencing the most valuable type-strain genomes for metagenomic binning, comparative biology and taxonomic classification.</title>
        <authorList>
            <person name="Goeker M."/>
        </authorList>
    </citation>
    <scope>NUCLEOTIDE SEQUENCE [LARGE SCALE GENOMIC DNA]</scope>
    <source>
        <strain evidence="2 3">DSM 100044</strain>
    </source>
</reference>
<name>A0A7W9BDP0_9SPHN</name>
<dbReference type="AlphaFoldDB" id="A0A7W9BDP0"/>
<dbReference type="CDD" id="cd00761">
    <property type="entry name" value="Glyco_tranf_GTA_type"/>
    <property type="match status" value="1"/>
</dbReference>
<comment type="caution">
    <text evidence="2">The sequence shown here is derived from an EMBL/GenBank/DDBJ whole genome shotgun (WGS) entry which is preliminary data.</text>
</comment>
<dbReference type="PANTHER" id="PTHR22916:SF3">
    <property type="entry name" value="UDP-GLCNAC:BETAGAL BETA-1,3-N-ACETYLGLUCOSAMINYLTRANSFERASE-LIKE PROTEIN 1"/>
    <property type="match status" value="1"/>
</dbReference>
<dbReference type="InterPro" id="IPR029044">
    <property type="entry name" value="Nucleotide-diphossugar_trans"/>
</dbReference>
<proteinExistence type="predicted"/>
<evidence type="ECO:0000313" key="3">
    <source>
        <dbReference type="Proteomes" id="UP000546200"/>
    </source>
</evidence>
<dbReference type="Gene3D" id="3.90.550.10">
    <property type="entry name" value="Spore Coat Polysaccharide Biosynthesis Protein SpsA, Chain A"/>
    <property type="match status" value="1"/>
</dbReference>
<dbReference type="SUPFAM" id="SSF53448">
    <property type="entry name" value="Nucleotide-diphospho-sugar transferases"/>
    <property type="match status" value="1"/>
</dbReference>
<dbReference type="Pfam" id="PF00535">
    <property type="entry name" value="Glycos_transf_2"/>
    <property type="match status" value="1"/>
</dbReference>